<comment type="caution">
    <text evidence="2">The sequence shown here is derived from an EMBL/GenBank/DDBJ whole genome shotgun (WGS) entry which is preliminary data.</text>
</comment>
<keyword evidence="1" id="KW-0732">Signal</keyword>
<sequence>MKLLSHPRSAIVLIVFFLLSGGAWAQTSGDQPEAPTTVIILRHADKAGDVGNVSLSLAGEIRARILAQMCGSSGLAALYGVTDTENDRRVRQTLQPIAELLSIEPNILTDPLAIKRCAHEIRTRYNGRVILVASHSGTVQGIIKALGGDDTCCPIGRDYDDLCVVTMHPVGKVNVLRLKYGTTK</sequence>
<dbReference type="AlphaFoldDB" id="A0A9D6Z886"/>
<evidence type="ECO:0000313" key="2">
    <source>
        <dbReference type="EMBL" id="MBI5251836.1"/>
    </source>
</evidence>
<evidence type="ECO:0000313" key="3">
    <source>
        <dbReference type="Proteomes" id="UP000807825"/>
    </source>
</evidence>
<gene>
    <name evidence="2" type="ORF">HY912_20275</name>
</gene>
<proteinExistence type="predicted"/>
<name>A0A9D6Z886_9BACT</name>
<dbReference type="EMBL" id="JACRDE010000529">
    <property type="protein sequence ID" value="MBI5251836.1"/>
    <property type="molecule type" value="Genomic_DNA"/>
</dbReference>
<feature type="chain" id="PRO_5039061443" evidence="1">
    <location>
        <begin position="26"/>
        <end position="184"/>
    </location>
</feature>
<reference evidence="2" key="1">
    <citation type="submission" date="2020-07" db="EMBL/GenBank/DDBJ databases">
        <title>Huge and variable diversity of episymbiotic CPR bacteria and DPANN archaea in groundwater ecosystems.</title>
        <authorList>
            <person name="He C.Y."/>
            <person name="Keren R."/>
            <person name="Whittaker M."/>
            <person name="Farag I.F."/>
            <person name="Doudna J."/>
            <person name="Cate J.H.D."/>
            <person name="Banfield J.F."/>
        </authorList>
    </citation>
    <scope>NUCLEOTIDE SEQUENCE</scope>
    <source>
        <strain evidence="2">NC_groundwater_1664_Pr3_B-0.1um_52_9</strain>
    </source>
</reference>
<evidence type="ECO:0000256" key="1">
    <source>
        <dbReference type="SAM" id="SignalP"/>
    </source>
</evidence>
<dbReference type="InterPro" id="IPR029033">
    <property type="entry name" value="His_PPase_superfam"/>
</dbReference>
<accession>A0A9D6Z886</accession>
<dbReference type="Gene3D" id="3.40.50.1240">
    <property type="entry name" value="Phosphoglycerate mutase-like"/>
    <property type="match status" value="1"/>
</dbReference>
<protein>
    <submittedName>
        <fullName evidence="2">Histidine phosphatase family protein</fullName>
    </submittedName>
</protein>
<organism evidence="2 3">
    <name type="scientific">Desulfomonile tiedjei</name>
    <dbReference type="NCBI Taxonomy" id="2358"/>
    <lineage>
        <taxon>Bacteria</taxon>
        <taxon>Pseudomonadati</taxon>
        <taxon>Thermodesulfobacteriota</taxon>
        <taxon>Desulfomonilia</taxon>
        <taxon>Desulfomonilales</taxon>
        <taxon>Desulfomonilaceae</taxon>
        <taxon>Desulfomonile</taxon>
    </lineage>
</organism>
<dbReference type="Proteomes" id="UP000807825">
    <property type="component" value="Unassembled WGS sequence"/>
</dbReference>
<feature type="signal peptide" evidence="1">
    <location>
        <begin position="1"/>
        <end position="25"/>
    </location>
</feature>
<dbReference type="SUPFAM" id="SSF53254">
    <property type="entry name" value="Phosphoglycerate mutase-like"/>
    <property type="match status" value="1"/>
</dbReference>